<dbReference type="Pfam" id="PF13499">
    <property type="entry name" value="EF-hand_7"/>
    <property type="match status" value="2"/>
</dbReference>
<sequence length="1101" mass="122741">MDSSSCITAKFDTRSTLQEIIKRKRSSENLDRFIPNRSAMDMDYARYILTERRKAKENPPSQSLYQKLLAEAFNMNRSRILAFKNKPPTLVDPIPLFSSSSAHLSEPVKPQRHIPQRPERTLDAPDIVDDFYLNLLDWSSDNVLAIALGRSVFLWNASNGSISELVTVDEEDGPVTSVSWASEGCYIAVGLTNSDVQIWDSATDRMLRTFKGHRLRVDSLAWNNHILTTGGMDAKVINNDVRIREHIVGIYSGHQQEVCGLKWSASGKQLASGGNDNLLFIWDRSMASSNSTTHWLHRLQDHTAAVKALAWCPFQSNLLASGGGGTDRCIKFWNTHTGACLKSVDTGSQVCALEWNKHERELLSSHGFAKNQLILWKYPSVIKMAELSGHTSRVLFMTQSPDGYTVASAAGAPVAPAFYHDSLLGRANHTFCLCLSFTSQLEFQLEAGKEFKLQRPNLGNNGFLNNVTAAIWRSRPPEDRLPPPKGEGNSNNNGDSKEGPVGGSKNSEGSIKGSNDNPPIPVQNTPPQPVKMPNEAPPPKVIEHETSIKPELREVGIGQPGGEQKEKKPTHVKRVSSIALQMESVLGRKTGNLKDIYSLGRKLGQGQFGTTFLCVEKATGKEFACKSIAKRKLTTQEDVDDVRREIQIMHHLEGHPNVIKIVDAYEDAVAVHVVMELCSGGELFDRIVQRGHYTEKKAAELARLIVDVVEACHSLGVMHRDLKPENFLFISQEEDSTLKTIDFGLSVFFRPEENSVGSFLLEHPVTETFLLTKRRGYAAMFKAYLSSFISLRFEAANCGLRETFTDVVGSPYYVAPEVLRKLYGPKCDVWSAGVIIYILLSGVPPFWDETEQGIFEQVLKGELDFESEPWPNISESAKDLVRKMLVRDPKRRLTAHEVLCHPWVQVEGVAPDKPLDPAVLSRLKQFSAMNKLKKIAIRVIAESLSEEEIAGLKEMFKMIDADNSGHITLEELKTGLEKVGANIKDSEIAGLMQAADVDNSGTIDYGEFVAAMLHLNKIEKEDHLYAAFSYFDQDGSGYITQDELQQACEKFGLGDVQLEEIIREVDQDNDGRIDYSEFVAMMQDTAQTVVKRRQDSGRLRE</sequence>
<dbReference type="Pfam" id="PF24807">
    <property type="entry name" value="WD40_CDC20-Fz"/>
    <property type="match status" value="1"/>
</dbReference>
<accession>A0AAV1S1Y9</accession>
<evidence type="ECO:0000313" key="23">
    <source>
        <dbReference type="Proteomes" id="UP001314170"/>
    </source>
</evidence>
<feature type="binding site" evidence="18">
    <location>
        <position position="630"/>
    </location>
    <ligand>
        <name>ATP</name>
        <dbReference type="ChEBI" id="CHEBI:30616"/>
    </ligand>
</feature>
<dbReference type="InterPro" id="IPR000719">
    <property type="entry name" value="Prot_kinase_dom"/>
</dbReference>
<dbReference type="GO" id="GO:0005509">
    <property type="term" value="F:calcium ion binding"/>
    <property type="evidence" value="ECO:0007669"/>
    <property type="project" value="InterPro"/>
</dbReference>
<feature type="domain" description="Protein kinase" evidence="20">
    <location>
        <begin position="597"/>
        <end position="904"/>
    </location>
</feature>
<evidence type="ECO:0000256" key="2">
    <source>
        <dbReference type="ARBA" id="ARBA00006445"/>
    </source>
</evidence>
<keyword evidence="10" id="KW-0418">Kinase</keyword>
<evidence type="ECO:0000256" key="4">
    <source>
        <dbReference type="ARBA" id="ARBA00022527"/>
    </source>
</evidence>
<evidence type="ECO:0000256" key="16">
    <source>
        <dbReference type="ARBA" id="ARBA00058232"/>
    </source>
</evidence>
<evidence type="ECO:0000259" key="20">
    <source>
        <dbReference type="PROSITE" id="PS50011"/>
    </source>
</evidence>
<feature type="compositionally biased region" description="Polar residues" evidence="19">
    <location>
        <begin position="504"/>
        <end position="516"/>
    </location>
</feature>
<feature type="compositionally biased region" description="Pro residues" evidence="19">
    <location>
        <begin position="518"/>
        <end position="540"/>
    </location>
</feature>
<evidence type="ECO:0000256" key="13">
    <source>
        <dbReference type="ARBA" id="ARBA00024334"/>
    </source>
</evidence>
<dbReference type="Gene3D" id="1.10.238.10">
    <property type="entry name" value="EF-hand"/>
    <property type="match status" value="1"/>
</dbReference>
<protein>
    <recommendedName>
        <fullName evidence="3">non-specific serine/threonine protein kinase</fullName>
        <ecNumber evidence="3">2.7.11.1</ecNumber>
    </recommendedName>
</protein>
<evidence type="ECO:0000256" key="9">
    <source>
        <dbReference type="ARBA" id="ARBA00022741"/>
    </source>
</evidence>
<feature type="domain" description="EF-hand" evidence="21">
    <location>
        <begin position="983"/>
        <end position="1018"/>
    </location>
</feature>
<dbReference type="SMART" id="SM00220">
    <property type="entry name" value="S_TKc"/>
    <property type="match status" value="1"/>
</dbReference>
<organism evidence="22 23">
    <name type="scientific">Dovyalis caffra</name>
    <dbReference type="NCBI Taxonomy" id="77055"/>
    <lineage>
        <taxon>Eukaryota</taxon>
        <taxon>Viridiplantae</taxon>
        <taxon>Streptophyta</taxon>
        <taxon>Embryophyta</taxon>
        <taxon>Tracheophyta</taxon>
        <taxon>Spermatophyta</taxon>
        <taxon>Magnoliopsida</taxon>
        <taxon>eudicotyledons</taxon>
        <taxon>Gunneridae</taxon>
        <taxon>Pentapetalae</taxon>
        <taxon>rosids</taxon>
        <taxon>fabids</taxon>
        <taxon>Malpighiales</taxon>
        <taxon>Salicaceae</taxon>
        <taxon>Flacourtieae</taxon>
        <taxon>Dovyalis</taxon>
    </lineage>
</organism>
<keyword evidence="9 18" id="KW-0547">Nucleotide-binding</keyword>
<feature type="domain" description="EF-hand" evidence="21">
    <location>
        <begin position="1057"/>
        <end position="1088"/>
    </location>
</feature>
<dbReference type="EC" id="2.7.11.1" evidence="3"/>
<evidence type="ECO:0000256" key="19">
    <source>
        <dbReference type="SAM" id="MobiDB-lite"/>
    </source>
</evidence>
<dbReference type="InterPro" id="IPR002048">
    <property type="entry name" value="EF_hand_dom"/>
</dbReference>
<dbReference type="InterPro" id="IPR018247">
    <property type="entry name" value="EF_Hand_1_Ca_BS"/>
</dbReference>
<proteinExistence type="inferred from homology"/>
<feature type="repeat" description="WD" evidence="17">
    <location>
        <begin position="251"/>
        <end position="292"/>
    </location>
</feature>
<comment type="catalytic activity">
    <reaction evidence="14">
        <text>L-threonyl-[protein] + ATP = O-phospho-L-threonyl-[protein] + ADP + H(+)</text>
        <dbReference type="Rhea" id="RHEA:46608"/>
        <dbReference type="Rhea" id="RHEA-COMP:11060"/>
        <dbReference type="Rhea" id="RHEA-COMP:11605"/>
        <dbReference type="ChEBI" id="CHEBI:15378"/>
        <dbReference type="ChEBI" id="CHEBI:30013"/>
        <dbReference type="ChEBI" id="CHEBI:30616"/>
        <dbReference type="ChEBI" id="CHEBI:61977"/>
        <dbReference type="ChEBI" id="CHEBI:456216"/>
        <dbReference type="EC" id="2.7.11.1"/>
    </reaction>
</comment>
<keyword evidence="4" id="KW-0723">Serine/threonine-protein kinase</keyword>
<evidence type="ECO:0000256" key="11">
    <source>
        <dbReference type="ARBA" id="ARBA00022837"/>
    </source>
</evidence>
<reference evidence="22 23" key="1">
    <citation type="submission" date="2024-01" db="EMBL/GenBank/DDBJ databases">
        <authorList>
            <person name="Waweru B."/>
        </authorList>
    </citation>
    <scope>NUCLEOTIDE SEQUENCE [LARGE SCALE GENOMIC DNA]</scope>
</reference>
<dbReference type="Proteomes" id="UP001314170">
    <property type="component" value="Unassembled WGS sequence"/>
</dbReference>
<dbReference type="SMART" id="SM00054">
    <property type="entry name" value="EFh"/>
    <property type="match status" value="4"/>
</dbReference>
<dbReference type="SMART" id="SM00320">
    <property type="entry name" value="WD40"/>
    <property type="match status" value="7"/>
</dbReference>
<dbReference type="PROSITE" id="PS50082">
    <property type="entry name" value="WD_REPEATS_2"/>
    <property type="match status" value="2"/>
</dbReference>
<dbReference type="InterPro" id="IPR036322">
    <property type="entry name" value="WD40_repeat_dom_sf"/>
</dbReference>
<evidence type="ECO:0000256" key="6">
    <source>
        <dbReference type="ARBA" id="ARBA00022679"/>
    </source>
</evidence>
<feature type="region of interest" description="Disordered" evidence="19">
    <location>
        <begin position="555"/>
        <end position="574"/>
    </location>
</feature>
<keyword evidence="12 18" id="KW-0067">ATP-binding</keyword>
<dbReference type="PROSITE" id="PS00107">
    <property type="entry name" value="PROTEIN_KINASE_ATP"/>
    <property type="match status" value="1"/>
</dbReference>
<keyword evidence="5" id="KW-0597">Phosphoprotein</keyword>
<dbReference type="CDD" id="cd00051">
    <property type="entry name" value="EFh"/>
    <property type="match status" value="2"/>
</dbReference>
<feature type="domain" description="EF-hand" evidence="21">
    <location>
        <begin position="1019"/>
        <end position="1054"/>
    </location>
</feature>
<evidence type="ECO:0000256" key="7">
    <source>
        <dbReference type="ARBA" id="ARBA00022723"/>
    </source>
</evidence>
<dbReference type="PROSITE" id="PS50294">
    <property type="entry name" value="WD_REPEATS_REGION"/>
    <property type="match status" value="1"/>
</dbReference>
<evidence type="ECO:0000256" key="1">
    <source>
        <dbReference type="ARBA" id="ARBA00005354"/>
    </source>
</evidence>
<feature type="domain" description="EF-hand" evidence="21">
    <location>
        <begin position="947"/>
        <end position="982"/>
    </location>
</feature>
<dbReference type="InterPro" id="IPR056150">
    <property type="entry name" value="WD40_CDC20-Fz"/>
</dbReference>
<evidence type="ECO:0000256" key="14">
    <source>
        <dbReference type="ARBA" id="ARBA00047899"/>
    </source>
</evidence>
<dbReference type="Pfam" id="PF00069">
    <property type="entry name" value="Pkinase"/>
    <property type="match status" value="2"/>
</dbReference>
<feature type="repeat" description="WD" evidence="17">
    <location>
        <begin position="168"/>
        <end position="209"/>
    </location>
</feature>
<dbReference type="FunFam" id="1.10.238.10:FF:000015">
    <property type="entry name" value="Calcium-dependent protein kinase 1"/>
    <property type="match status" value="1"/>
</dbReference>
<dbReference type="PROSITE" id="PS00018">
    <property type="entry name" value="EF_HAND_1"/>
    <property type="match status" value="4"/>
</dbReference>
<comment type="similarity">
    <text evidence="13">Belongs to the protein kinase superfamily. Ser/Thr protein kinase family. CDPK subfamily.</text>
</comment>
<dbReference type="FunFam" id="1.10.510.10:FF:001294">
    <property type="entry name" value="CDPK-related kinase 3"/>
    <property type="match status" value="1"/>
</dbReference>
<evidence type="ECO:0000259" key="21">
    <source>
        <dbReference type="PROSITE" id="PS50222"/>
    </source>
</evidence>
<comment type="caution">
    <text evidence="22">The sequence shown here is derived from an EMBL/GenBank/DDBJ whole genome shotgun (WGS) entry which is preliminary data.</text>
</comment>
<dbReference type="Gene3D" id="3.30.200.20">
    <property type="entry name" value="Phosphorylase Kinase, domain 1"/>
    <property type="match status" value="1"/>
</dbReference>
<dbReference type="EMBL" id="CAWUPB010001160">
    <property type="protein sequence ID" value="CAK7342143.1"/>
    <property type="molecule type" value="Genomic_DNA"/>
</dbReference>
<gene>
    <name evidence="22" type="ORF">DCAF_LOCUS16641</name>
</gene>
<dbReference type="GO" id="GO:0004674">
    <property type="term" value="F:protein serine/threonine kinase activity"/>
    <property type="evidence" value="ECO:0007669"/>
    <property type="project" value="UniProtKB-KW"/>
</dbReference>
<dbReference type="InterPro" id="IPR050205">
    <property type="entry name" value="CDPK_Ser/Thr_kinases"/>
</dbReference>
<dbReference type="PROSITE" id="PS50011">
    <property type="entry name" value="PROTEIN_KINASE_DOM"/>
    <property type="match status" value="1"/>
</dbReference>
<keyword evidence="11" id="KW-0106">Calcium</keyword>
<dbReference type="PROSITE" id="PS00108">
    <property type="entry name" value="PROTEIN_KINASE_ST"/>
    <property type="match status" value="1"/>
</dbReference>
<dbReference type="PANTHER" id="PTHR24349">
    <property type="entry name" value="SERINE/THREONINE-PROTEIN KINASE"/>
    <property type="match status" value="1"/>
</dbReference>
<dbReference type="InterPro" id="IPR008271">
    <property type="entry name" value="Ser/Thr_kinase_AS"/>
</dbReference>
<name>A0AAV1S1Y9_9ROSI</name>
<dbReference type="InterPro" id="IPR011992">
    <property type="entry name" value="EF-hand-dom_pair"/>
</dbReference>
<keyword evidence="6" id="KW-0808">Transferase</keyword>
<dbReference type="FunFam" id="1.10.510.10:FF:001864">
    <property type="entry name" value="Calcium-dependent protein kinase SK5"/>
    <property type="match status" value="1"/>
</dbReference>
<dbReference type="AlphaFoldDB" id="A0AAV1S1Y9"/>
<dbReference type="PROSITE" id="PS50222">
    <property type="entry name" value="EF_HAND_2"/>
    <property type="match status" value="4"/>
</dbReference>
<dbReference type="GO" id="GO:0005524">
    <property type="term" value="F:ATP binding"/>
    <property type="evidence" value="ECO:0007669"/>
    <property type="project" value="UniProtKB-UniRule"/>
</dbReference>
<keyword evidence="7" id="KW-0479">Metal-binding</keyword>
<dbReference type="InterPro" id="IPR015943">
    <property type="entry name" value="WD40/YVTN_repeat-like_dom_sf"/>
</dbReference>
<dbReference type="Gene3D" id="1.10.510.10">
    <property type="entry name" value="Transferase(Phosphotransferase) domain 1"/>
    <property type="match status" value="1"/>
</dbReference>
<dbReference type="Gene3D" id="2.130.10.10">
    <property type="entry name" value="YVTN repeat-like/Quinoprotein amine dehydrogenase"/>
    <property type="match status" value="1"/>
</dbReference>
<evidence type="ECO:0000256" key="12">
    <source>
        <dbReference type="ARBA" id="ARBA00022840"/>
    </source>
</evidence>
<dbReference type="SUPFAM" id="SSF56112">
    <property type="entry name" value="Protein kinase-like (PK-like)"/>
    <property type="match status" value="1"/>
</dbReference>
<evidence type="ECO:0000256" key="8">
    <source>
        <dbReference type="ARBA" id="ARBA00022737"/>
    </source>
</evidence>
<keyword evidence="17" id="KW-0853">WD repeat</keyword>
<comment type="similarity">
    <text evidence="1">Belongs to the protein kinase superfamily. CAMK Ser/Thr protein kinase family. CaMK subfamily.</text>
</comment>
<dbReference type="InterPro" id="IPR017441">
    <property type="entry name" value="Protein_kinase_ATP_BS"/>
</dbReference>
<comment type="function">
    <text evidence="16">May play a role in signal transduction pathways that involve calcium as a second messenger.</text>
</comment>
<dbReference type="InterPro" id="IPR011009">
    <property type="entry name" value="Kinase-like_dom_sf"/>
</dbReference>
<evidence type="ECO:0000256" key="10">
    <source>
        <dbReference type="ARBA" id="ARBA00022777"/>
    </source>
</evidence>
<evidence type="ECO:0000256" key="18">
    <source>
        <dbReference type="PROSITE-ProRule" id="PRU10141"/>
    </source>
</evidence>
<dbReference type="SUPFAM" id="SSF47473">
    <property type="entry name" value="EF-hand"/>
    <property type="match status" value="1"/>
</dbReference>
<feature type="region of interest" description="Disordered" evidence="19">
    <location>
        <begin position="474"/>
        <end position="541"/>
    </location>
</feature>
<keyword evidence="23" id="KW-1185">Reference proteome</keyword>
<evidence type="ECO:0000256" key="5">
    <source>
        <dbReference type="ARBA" id="ARBA00022553"/>
    </source>
</evidence>
<evidence type="ECO:0000256" key="15">
    <source>
        <dbReference type="ARBA" id="ARBA00048679"/>
    </source>
</evidence>
<dbReference type="SUPFAM" id="SSF50978">
    <property type="entry name" value="WD40 repeat-like"/>
    <property type="match status" value="1"/>
</dbReference>
<evidence type="ECO:0000256" key="3">
    <source>
        <dbReference type="ARBA" id="ARBA00012513"/>
    </source>
</evidence>
<dbReference type="CDD" id="cd05117">
    <property type="entry name" value="STKc_CAMK"/>
    <property type="match status" value="1"/>
</dbReference>
<dbReference type="InterPro" id="IPR001680">
    <property type="entry name" value="WD40_rpt"/>
</dbReference>
<keyword evidence="8" id="KW-0677">Repeat</keyword>
<evidence type="ECO:0000256" key="17">
    <source>
        <dbReference type="PROSITE-ProRule" id="PRU00221"/>
    </source>
</evidence>
<comment type="catalytic activity">
    <reaction evidence="15">
        <text>L-seryl-[protein] + ATP = O-phospho-L-seryl-[protein] + ADP + H(+)</text>
        <dbReference type="Rhea" id="RHEA:17989"/>
        <dbReference type="Rhea" id="RHEA-COMP:9863"/>
        <dbReference type="Rhea" id="RHEA-COMP:11604"/>
        <dbReference type="ChEBI" id="CHEBI:15378"/>
        <dbReference type="ChEBI" id="CHEBI:29999"/>
        <dbReference type="ChEBI" id="CHEBI:30616"/>
        <dbReference type="ChEBI" id="CHEBI:83421"/>
        <dbReference type="ChEBI" id="CHEBI:456216"/>
        <dbReference type="EC" id="2.7.11.1"/>
    </reaction>
</comment>
<comment type="similarity">
    <text evidence="2">Belongs to the WD repeat CDC20/Fizzy family.</text>
</comment>
<dbReference type="FunFam" id="3.30.200.20:FF:000004">
    <property type="entry name" value="Calcium-dependent protein kinase 1"/>
    <property type="match status" value="1"/>
</dbReference>
<evidence type="ECO:0000313" key="22">
    <source>
        <dbReference type="EMBL" id="CAK7342143.1"/>
    </source>
</evidence>